<dbReference type="RefSeq" id="WP_149754774.1">
    <property type="nucleotide sequence ID" value="NZ_FOMS01000002.1"/>
</dbReference>
<dbReference type="GO" id="GO:0006508">
    <property type="term" value="P:proteolysis"/>
    <property type="evidence" value="ECO:0007669"/>
    <property type="project" value="UniProtKB-KW"/>
</dbReference>
<evidence type="ECO:0000259" key="6">
    <source>
        <dbReference type="PROSITE" id="PS00631"/>
    </source>
</evidence>
<dbReference type="EMBL" id="FOMS01000002">
    <property type="protein sequence ID" value="SFD71555.1"/>
    <property type="molecule type" value="Genomic_DNA"/>
</dbReference>
<comment type="similarity">
    <text evidence="1">Belongs to the peptidase M17 family.</text>
</comment>
<dbReference type="SUPFAM" id="SSF53187">
    <property type="entry name" value="Zn-dependent exopeptidases"/>
    <property type="match status" value="1"/>
</dbReference>
<dbReference type="SUPFAM" id="SSF52949">
    <property type="entry name" value="Macro domain-like"/>
    <property type="match status" value="1"/>
</dbReference>
<dbReference type="PANTHER" id="PTHR11963">
    <property type="entry name" value="LEUCINE AMINOPEPTIDASE-RELATED"/>
    <property type="match status" value="1"/>
</dbReference>
<keyword evidence="2 7" id="KW-0031">Aminopeptidase</keyword>
<dbReference type="OrthoDB" id="9809354at2"/>
<dbReference type="PRINTS" id="PR00481">
    <property type="entry name" value="LAMNOPPTDASE"/>
</dbReference>
<accession>A0A1I1ULV5</accession>
<dbReference type="GO" id="GO:0030145">
    <property type="term" value="F:manganese ion binding"/>
    <property type="evidence" value="ECO:0007669"/>
    <property type="project" value="InterPro"/>
</dbReference>
<evidence type="ECO:0000256" key="1">
    <source>
        <dbReference type="ARBA" id="ARBA00009528"/>
    </source>
</evidence>
<keyword evidence="4" id="KW-0378">Hydrolase</keyword>
<name>A0A1I1ULV5_9RHOB</name>
<dbReference type="PROSITE" id="PS00631">
    <property type="entry name" value="CYTOSOL_AP"/>
    <property type="match status" value="1"/>
</dbReference>
<dbReference type="Gene3D" id="3.40.630.10">
    <property type="entry name" value="Zn peptidases"/>
    <property type="match status" value="1"/>
</dbReference>
<dbReference type="InterPro" id="IPR048816">
    <property type="entry name" value="Peptidase_M17_N_1"/>
</dbReference>
<dbReference type="CDD" id="cd00433">
    <property type="entry name" value="Peptidase_M17"/>
    <property type="match status" value="1"/>
</dbReference>
<keyword evidence="8" id="KW-1185">Reference proteome</keyword>
<evidence type="ECO:0000313" key="7">
    <source>
        <dbReference type="EMBL" id="SFD71555.1"/>
    </source>
</evidence>
<dbReference type="AlphaFoldDB" id="A0A1I1ULV5"/>
<reference evidence="7 8" key="1">
    <citation type="submission" date="2016-10" db="EMBL/GenBank/DDBJ databases">
        <authorList>
            <person name="Varghese N."/>
            <person name="Submissions S."/>
        </authorList>
    </citation>
    <scope>NUCLEOTIDE SEQUENCE [LARGE SCALE GENOMIC DNA]</scope>
    <source>
        <strain evidence="8">YIM D21,KCTC 23444,ACCC 10710</strain>
    </source>
</reference>
<dbReference type="InterPro" id="IPR011356">
    <property type="entry name" value="Leucine_aapep/pepB"/>
</dbReference>
<evidence type="ECO:0000256" key="2">
    <source>
        <dbReference type="ARBA" id="ARBA00022438"/>
    </source>
</evidence>
<evidence type="ECO:0000256" key="4">
    <source>
        <dbReference type="ARBA" id="ARBA00022801"/>
    </source>
</evidence>
<proteinExistence type="inferred from homology"/>
<dbReference type="Pfam" id="PF21337">
    <property type="entry name" value="Peptidase_M17_N_1"/>
    <property type="match status" value="1"/>
</dbReference>
<dbReference type="Proteomes" id="UP000325289">
    <property type="component" value="Unassembled WGS sequence"/>
</dbReference>
<dbReference type="GO" id="GO:0070006">
    <property type="term" value="F:metalloaminopeptidase activity"/>
    <property type="evidence" value="ECO:0007669"/>
    <property type="project" value="InterPro"/>
</dbReference>
<organism evidence="7 8">
    <name type="scientific">Roseivivax sediminis</name>
    <dbReference type="NCBI Taxonomy" id="936889"/>
    <lineage>
        <taxon>Bacteria</taxon>
        <taxon>Pseudomonadati</taxon>
        <taxon>Pseudomonadota</taxon>
        <taxon>Alphaproteobacteria</taxon>
        <taxon>Rhodobacterales</taxon>
        <taxon>Roseobacteraceae</taxon>
        <taxon>Roseivivax</taxon>
    </lineage>
</organism>
<keyword evidence="5" id="KW-0464">Manganese</keyword>
<protein>
    <submittedName>
        <fullName evidence="7">Leucyl aminopeptidase</fullName>
    </submittedName>
</protein>
<keyword evidence="3" id="KW-0645">Protease</keyword>
<dbReference type="InterPro" id="IPR000819">
    <property type="entry name" value="Peptidase_M17_C"/>
</dbReference>
<dbReference type="InterPro" id="IPR043472">
    <property type="entry name" value="Macro_dom-like"/>
</dbReference>
<evidence type="ECO:0000256" key="3">
    <source>
        <dbReference type="ARBA" id="ARBA00022670"/>
    </source>
</evidence>
<evidence type="ECO:0000313" key="8">
    <source>
        <dbReference type="Proteomes" id="UP000325289"/>
    </source>
</evidence>
<dbReference type="Pfam" id="PF00883">
    <property type="entry name" value="Peptidase_M17"/>
    <property type="match status" value="1"/>
</dbReference>
<dbReference type="Gene3D" id="3.40.220.10">
    <property type="entry name" value="Leucine Aminopeptidase, subunit E, domain 1"/>
    <property type="match status" value="1"/>
</dbReference>
<feature type="domain" description="Cytosol aminopeptidase" evidence="6">
    <location>
        <begin position="308"/>
        <end position="315"/>
    </location>
</feature>
<dbReference type="GO" id="GO:0005737">
    <property type="term" value="C:cytoplasm"/>
    <property type="evidence" value="ECO:0007669"/>
    <property type="project" value="InterPro"/>
</dbReference>
<sequence length="460" mass="47595">MPLTFAAPGDSSRPLHVIEQGELDAWLEGQPDHVRAWVAGSSFTGALGSVLRIPGKDGVPEAALAGYGTAAARARQRFPLAAAATQLAPGTYHIASGLPEGAAETEALGWLLAGYGFSRYRDQTPKVAGLVAPAGVDAARIEVLAAAEALTRDLVNTPAADMGPVALEAAARDLADTHGAEIEVFTGGELLERNFPMIHAVGRAAAEAPRLIDMRWGTDGPALTLVGKGVCFDTGGLNLKPAGSMGLMKKDMGGSANVLGLAHAIMALGLNVRLRVLIPAVENSVASDAFRPQDILSSRKGLTVEINNTDAEGRLVLADALAYAEEAAPDLIVSMATLTGAARVALGPDLAPFYATEDRIAAALEAAAGPAADPVWRMPFHAPYEEMIEPGIADLDNAPKGGMAGSITAALFLRRFVTETPYAHFDIYSWQPSAAPGRSKGGLGQGPRAILGALPALLDL</sequence>
<dbReference type="PANTHER" id="PTHR11963:SF20">
    <property type="entry name" value="PEPTIDASE B"/>
    <property type="match status" value="1"/>
</dbReference>
<evidence type="ECO:0000256" key="5">
    <source>
        <dbReference type="ARBA" id="ARBA00023211"/>
    </source>
</evidence>
<gene>
    <name evidence="7" type="ORF">SAMN04515678_102404</name>
</gene>